<proteinExistence type="inferred from homology"/>
<dbReference type="FunFam" id="3.20.20.10:FF:000018">
    <property type="entry name" value="Pyridoxal phosphate homeostasis protein"/>
    <property type="match status" value="1"/>
</dbReference>
<organism evidence="6 7">
    <name type="scientific">Luoshenia tenuis</name>
    <dbReference type="NCBI Taxonomy" id="2763654"/>
    <lineage>
        <taxon>Bacteria</taxon>
        <taxon>Bacillati</taxon>
        <taxon>Bacillota</taxon>
        <taxon>Clostridia</taxon>
        <taxon>Christensenellales</taxon>
        <taxon>Christensenellaceae</taxon>
        <taxon>Luoshenia</taxon>
    </lineage>
</organism>
<keyword evidence="1 2" id="KW-0663">Pyridoxal phosphate</keyword>
<evidence type="ECO:0000256" key="3">
    <source>
        <dbReference type="PIRSR" id="PIRSR004848-1"/>
    </source>
</evidence>
<sequence length="232" mass="25945">MTAQIPQNIAQVFQRMEEAKVQAGRTDTVRLIAATKTQSPEIIDLAAQYGVKEVGENRVQELKDKFPAVSSDLKWHFIGQLQVNKVKYILEQVVMIHSLDRIALAQEIEKRAAKAGLVMPVLVQVNIGREMGKGGVAPDEVESFIRQIAPYEHLSVQGLMAVPPAVPESEQARPYFKAMREMLLALRDKQIPHIQMRELSIGMSHDYEVAIQEGATMVRVGSAIFGKRNYLV</sequence>
<comment type="caution">
    <text evidence="6">The sequence shown here is derived from an EMBL/GenBank/DDBJ whole genome shotgun (WGS) entry which is preliminary data.</text>
</comment>
<dbReference type="Proteomes" id="UP000654279">
    <property type="component" value="Unassembled WGS sequence"/>
</dbReference>
<dbReference type="CDD" id="cd00635">
    <property type="entry name" value="PLPDE_III_YBL036c_like"/>
    <property type="match status" value="1"/>
</dbReference>
<comment type="cofactor">
    <cofactor evidence="3">
        <name>pyridoxal 5'-phosphate</name>
        <dbReference type="ChEBI" id="CHEBI:597326"/>
    </cofactor>
</comment>
<keyword evidence="7" id="KW-1185">Reference proteome</keyword>
<evidence type="ECO:0000313" key="6">
    <source>
        <dbReference type="EMBL" id="MBC8528759.1"/>
    </source>
</evidence>
<dbReference type="AlphaFoldDB" id="A0A926CZG4"/>
<evidence type="ECO:0000256" key="1">
    <source>
        <dbReference type="ARBA" id="ARBA00022898"/>
    </source>
</evidence>
<protein>
    <recommendedName>
        <fullName evidence="2">Pyridoxal phosphate homeostasis protein</fullName>
        <shortName evidence="2">PLP homeostasis protein</shortName>
    </recommendedName>
</protein>
<dbReference type="PANTHER" id="PTHR10146">
    <property type="entry name" value="PROLINE SYNTHETASE CO-TRANSCRIBED BACTERIAL HOMOLOG PROTEIN"/>
    <property type="match status" value="1"/>
</dbReference>
<evidence type="ECO:0000259" key="5">
    <source>
        <dbReference type="Pfam" id="PF01168"/>
    </source>
</evidence>
<feature type="domain" description="Alanine racemase N-terminal" evidence="5">
    <location>
        <begin position="28"/>
        <end position="227"/>
    </location>
</feature>
<reference evidence="6" key="1">
    <citation type="submission" date="2020-08" db="EMBL/GenBank/DDBJ databases">
        <title>Genome public.</title>
        <authorList>
            <person name="Liu C."/>
            <person name="Sun Q."/>
        </authorList>
    </citation>
    <scope>NUCLEOTIDE SEQUENCE</scope>
    <source>
        <strain evidence="6">NSJ-44</strain>
    </source>
</reference>
<feature type="modified residue" description="N6-(pyridoxal phosphate)lysine" evidence="2 3">
    <location>
        <position position="36"/>
    </location>
</feature>
<comment type="function">
    <text evidence="2">Pyridoxal 5'-phosphate (PLP)-binding protein, which is involved in PLP homeostasis.</text>
</comment>
<dbReference type="SUPFAM" id="SSF51419">
    <property type="entry name" value="PLP-binding barrel"/>
    <property type="match status" value="1"/>
</dbReference>
<dbReference type="EMBL" id="JACRSO010000002">
    <property type="protein sequence ID" value="MBC8528759.1"/>
    <property type="molecule type" value="Genomic_DNA"/>
</dbReference>
<dbReference type="HAMAP" id="MF_02087">
    <property type="entry name" value="PLP_homeostasis"/>
    <property type="match status" value="1"/>
</dbReference>
<evidence type="ECO:0000256" key="4">
    <source>
        <dbReference type="RuleBase" id="RU004514"/>
    </source>
</evidence>
<name>A0A926CZG4_9FIRM</name>
<dbReference type="GO" id="GO:0030170">
    <property type="term" value="F:pyridoxal phosphate binding"/>
    <property type="evidence" value="ECO:0007669"/>
    <property type="project" value="UniProtKB-UniRule"/>
</dbReference>
<dbReference type="Pfam" id="PF01168">
    <property type="entry name" value="Ala_racemase_N"/>
    <property type="match status" value="1"/>
</dbReference>
<dbReference type="InterPro" id="IPR029066">
    <property type="entry name" value="PLP-binding_barrel"/>
</dbReference>
<dbReference type="InterPro" id="IPR011078">
    <property type="entry name" value="PyrdxlP_homeostasis"/>
</dbReference>
<gene>
    <name evidence="6" type="ORF">H8699_04830</name>
</gene>
<dbReference type="PANTHER" id="PTHR10146:SF14">
    <property type="entry name" value="PYRIDOXAL PHOSPHATE HOMEOSTASIS PROTEIN"/>
    <property type="match status" value="1"/>
</dbReference>
<dbReference type="PROSITE" id="PS01211">
    <property type="entry name" value="UPF0001"/>
    <property type="match status" value="1"/>
</dbReference>
<evidence type="ECO:0000313" key="7">
    <source>
        <dbReference type="Proteomes" id="UP000654279"/>
    </source>
</evidence>
<dbReference type="InterPro" id="IPR001608">
    <property type="entry name" value="Ala_racemase_N"/>
</dbReference>
<accession>A0A926CZG4</accession>
<dbReference type="Gene3D" id="3.20.20.10">
    <property type="entry name" value="Alanine racemase"/>
    <property type="match status" value="1"/>
</dbReference>
<comment type="similarity">
    <text evidence="2 4">Belongs to the pyridoxal phosphate-binding protein YggS/PROSC family.</text>
</comment>
<evidence type="ECO:0000256" key="2">
    <source>
        <dbReference type="HAMAP-Rule" id="MF_02087"/>
    </source>
</evidence>
<dbReference type="RefSeq" id="WP_249284731.1">
    <property type="nucleotide sequence ID" value="NZ_JACRSO010000002.1"/>
</dbReference>
<dbReference type="PIRSF" id="PIRSF004848">
    <property type="entry name" value="YBL036c_PLPDEIII"/>
    <property type="match status" value="1"/>
</dbReference>
<dbReference type="NCBIfam" id="TIGR00044">
    <property type="entry name" value="YggS family pyridoxal phosphate-dependent enzyme"/>
    <property type="match status" value="1"/>
</dbReference>